<dbReference type="eggNOG" id="COG3076">
    <property type="taxonomic scope" value="Bacteria"/>
</dbReference>
<accession>A0A0H3KJE7</accession>
<organism evidence="3 4">
    <name type="scientific">Burkholderia multivorans (strain ATCC 17616 / 249)</name>
    <dbReference type="NCBI Taxonomy" id="395019"/>
    <lineage>
        <taxon>Bacteria</taxon>
        <taxon>Pseudomonadati</taxon>
        <taxon>Pseudomonadota</taxon>
        <taxon>Betaproteobacteria</taxon>
        <taxon>Burkholderiales</taxon>
        <taxon>Burkholderiaceae</taxon>
        <taxon>Burkholderia</taxon>
        <taxon>Burkholderia cepacia complex</taxon>
    </lineage>
</organism>
<evidence type="ECO:0008006" key="5">
    <source>
        <dbReference type="Google" id="ProtNLM"/>
    </source>
</evidence>
<dbReference type="GeneID" id="89570040"/>
<dbReference type="InterPro" id="IPR009671">
    <property type="entry name" value="RraB_dom"/>
</dbReference>
<evidence type="ECO:0000259" key="1">
    <source>
        <dbReference type="Pfam" id="PF05117"/>
    </source>
</evidence>
<evidence type="ECO:0000313" key="4">
    <source>
        <dbReference type="Proteomes" id="UP000008815"/>
    </source>
</evidence>
<dbReference type="STRING" id="395019.BMULJ_01585"/>
<dbReference type="EMBL" id="AP009385">
    <property type="protein sequence ID" value="BAG43508.1"/>
    <property type="molecule type" value="Genomic_DNA"/>
</dbReference>
<dbReference type="Gene3D" id="3.30.70.970">
    <property type="entry name" value="RraB-like"/>
    <property type="match status" value="1"/>
</dbReference>
<dbReference type="Pfam" id="PF06877">
    <property type="entry name" value="RraB"/>
    <property type="match status" value="1"/>
</dbReference>
<dbReference type="KEGG" id="bmj:BMULJ_01585"/>
<proteinExistence type="predicted"/>
<evidence type="ECO:0000313" key="3">
    <source>
        <dbReference type="EMBL" id="BAG43508.1"/>
    </source>
</evidence>
<reference evidence="3 4" key="1">
    <citation type="submission" date="2007-04" db="EMBL/GenBank/DDBJ databases">
        <title>Complete genome sequence of Burkholderia multivorans ATCC 17616.</title>
        <authorList>
            <person name="Ohtsubo Y."/>
            <person name="Yamashita A."/>
            <person name="Kurokawa K."/>
            <person name="Takami H."/>
            <person name="Yuhara S."/>
            <person name="Nishiyama E."/>
            <person name="Endo R."/>
            <person name="Miyazaki R."/>
            <person name="Ono A."/>
            <person name="Yano K."/>
            <person name="Ito M."/>
            <person name="Sota M."/>
            <person name="Yuji N."/>
            <person name="Hattori M."/>
            <person name="Tsuda M."/>
        </authorList>
    </citation>
    <scope>NUCLEOTIDE SEQUENCE [LARGE SCALE GENOMIC DNA]</scope>
    <source>
        <strain evidence="4">ATCC 17616 / 249</strain>
    </source>
</reference>
<dbReference type="Pfam" id="PF05117">
    <property type="entry name" value="DUF695"/>
    <property type="match status" value="1"/>
</dbReference>
<dbReference type="AlphaFoldDB" id="A0A0H3KJE7"/>
<dbReference type="HOGENOM" id="CLU_076591_1_0_4"/>
<dbReference type="KEGG" id="bmu:Bmul_1658"/>
<dbReference type="SUPFAM" id="SSF89946">
    <property type="entry name" value="Hypothetical protein VC0424"/>
    <property type="match status" value="1"/>
</dbReference>
<protein>
    <recommendedName>
        <fullName evidence="5">DUF695 domain-containing protein</fullName>
    </recommendedName>
</protein>
<name>A0A0H3KJE7_BURM1</name>
<keyword evidence="4" id="KW-1185">Reference proteome</keyword>
<dbReference type="InterPro" id="IPR016097">
    <property type="entry name" value="DUF695"/>
</dbReference>
<feature type="domain" description="Regulator of ribonuclease activity B" evidence="2">
    <location>
        <begin position="147"/>
        <end position="241"/>
    </location>
</feature>
<gene>
    <name evidence="3" type="ordered locus">BMULJ_01585</name>
</gene>
<dbReference type="InterPro" id="IPR036701">
    <property type="entry name" value="RraB-like_sf"/>
</dbReference>
<dbReference type="RefSeq" id="WP_012213401.1">
    <property type="nucleotide sequence ID" value="NC_010084.1"/>
</dbReference>
<evidence type="ECO:0000259" key="2">
    <source>
        <dbReference type="Pfam" id="PF06877"/>
    </source>
</evidence>
<dbReference type="Proteomes" id="UP000008815">
    <property type="component" value="Chromosome 1"/>
</dbReference>
<sequence length="247" mass="27604">MTDTWGTFPARMGDHQAFIGFNESFAEIAEDDPRTALLSVRVDIARPTPDGLPAADELAELAKVDDLLDAAVLAKGGVMIGHITVDGHRDLLFYVPFDEEAAAAVVDDAAERTTYELQYAYQDDPDKETYWRTLYPTDDDRRIMLDMQVLDALRRNGDASDVRRRVLHWASFREPDDAHHFADWAEAKGYEIDSVAPDEDGNSVVRFMHDGTMALADITGHTVAIDREVRSLGGRYGGWETNVEDAR</sequence>
<feature type="domain" description="DUF695" evidence="1">
    <location>
        <begin position="3"/>
        <end position="135"/>
    </location>
</feature>